<dbReference type="GO" id="GO:0006357">
    <property type="term" value="P:regulation of transcription by RNA polymerase II"/>
    <property type="evidence" value="ECO:0007669"/>
    <property type="project" value="TreeGrafter"/>
</dbReference>
<sequence length="378" mass="43682">MAVASLKLEDVELRPSGLTALETPPSPHNQHDERRRTRSTNPVRIKVESGSVPQFEARRRQTPKRLETCRKAARGTKASNYACPYTDCNRILTSAHSLKQHICGHTGEKPFKCDYPNCNVSCRNADNFRNHRLLHLDRSERPRFFCTQPGCFRVFLQRSSLRDHLNVHKDRRPYVCDYPGCGRRFRQHIHMKEHKLSHLHRSERPCYFCPDPGCDKVYLSERSLRMHSYTHSGHYPFTCEYPGCNLGVITAAALRRHMLKHMNFRGTSTTIRCTYPHCCQTFTGQGELAKHRRKCHPKELKFHCDFSGCTERFASPSGLVRHCRKHIKKTKPTKTNASYALDSISSMEYKKIEVEPILFKCISNPKEFVLGPSKPEGE</sequence>
<evidence type="ECO:0000259" key="10">
    <source>
        <dbReference type="PROSITE" id="PS50157"/>
    </source>
</evidence>
<feature type="domain" description="C2H2-type" evidence="10">
    <location>
        <begin position="271"/>
        <end position="301"/>
    </location>
</feature>
<dbReference type="PANTHER" id="PTHR46179">
    <property type="entry name" value="ZINC FINGER PROTEIN"/>
    <property type="match status" value="1"/>
</dbReference>
<dbReference type="PROSITE" id="PS00028">
    <property type="entry name" value="ZINC_FINGER_C2H2_1"/>
    <property type="match status" value="8"/>
</dbReference>
<dbReference type="InterPro" id="IPR036236">
    <property type="entry name" value="Znf_C2H2_sf"/>
</dbReference>
<accession>A0A5J4N6H5</accession>
<evidence type="ECO:0000256" key="7">
    <source>
        <dbReference type="ARBA" id="ARBA00023242"/>
    </source>
</evidence>
<evidence type="ECO:0000256" key="2">
    <source>
        <dbReference type="ARBA" id="ARBA00022723"/>
    </source>
</evidence>
<keyword evidence="4" id="KW-0862">Zinc</keyword>
<name>A0A5J4N6H5_9TREM</name>
<keyword evidence="7" id="KW-0539">Nucleus</keyword>
<dbReference type="SMART" id="SM00355">
    <property type="entry name" value="ZnF_C2H2"/>
    <property type="match status" value="8"/>
</dbReference>
<dbReference type="GO" id="GO:0008270">
    <property type="term" value="F:zinc ion binding"/>
    <property type="evidence" value="ECO:0007669"/>
    <property type="project" value="UniProtKB-KW"/>
</dbReference>
<evidence type="ECO:0000313" key="12">
    <source>
        <dbReference type="Proteomes" id="UP000324629"/>
    </source>
</evidence>
<evidence type="ECO:0000256" key="1">
    <source>
        <dbReference type="ARBA" id="ARBA00004123"/>
    </source>
</evidence>
<protein>
    <submittedName>
        <fullName evidence="11">Zinc finger protein 143/76</fullName>
    </submittedName>
</protein>
<comment type="caution">
    <text evidence="11">The sequence shown here is derived from an EMBL/GenBank/DDBJ whole genome shotgun (WGS) entry which is preliminary data.</text>
</comment>
<feature type="region of interest" description="Disordered" evidence="9">
    <location>
        <begin position="13"/>
        <end position="43"/>
    </location>
</feature>
<feature type="domain" description="C2H2-type" evidence="10">
    <location>
        <begin position="174"/>
        <end position="205"/>
    </location>
</feature>
<dbReference type="GO" id="GO:0005634">
    <property type="term" value="C:nucleus"/>
    <property type="evidence" value="ECO:0007669"/>
    <property type="project" value="UniProtKB-SubCell"/>
</dbReference>
<keyword evidence="3 8" id="KW-0863">Zinc-finger</keyword>
<organism evidence="11 12">
    <name type="scientific">Paragonimus westermani</name>
    <dbReference type="NCBI Taxonomy" id="34504"/>
    <lineage>
        <taxon>Eukaryota</taxon>
        <taxon>Metazoa</taxon>
        <taxon>Spiralia</taxon>
        <taxon>Lophotrochozoa</taxon>
        <taxon>Platyhelminthes</taxon>
        <taxon>Trematoda</taxon>
        <taxon>Digenea</taxon>
        <taxon>Plagiorchiida</taxon>
        <taxon>Troglotremata</taxon>
        <taxon>Troglotrematidae</taxon>
        <taxon>Paragonimus</taxon>
    </lineage>
</organism>
<dbReference type="PANTHER" id="PTHR46179:SF13">
    <property type="entry name" value="C2H2-TYPE DOMAIN-CONTAINING PROTEIN"/>
    <property type="match status" value="1"/>
</dbReference>
<keyword evidence="6" id="KW-0804">Transcription</keyword>
<dbReference type="PROSITE" id="PS50157">
    <property type="entry name" value="ZINC_FINGER_C2H2_2"/>
    <property type="match status" value="6"/>
</dbReference>
<keyword evidence="2" id="KW-0479">Metal-binding</keyword>
<evidence type="ECO:0000256" key="5">
    <source>
        <dbReference type="ARBA" id="ARBA00023015"/>
    </source>
</evidence>
<feature type="domain" description="C2H2-type" evidence="10">
    <location>
        <begin position="81"/>
        <end position="110"/>
    </location>
</feature>
<dbReference type="EMBL" id="QNGE01007193">
    <property type="protein sequence ID" value="KAA3671141.1"/>
    <property type="molecule type" value="Genomic_DNA"/>
</dbReference>
<evidence type="ECO:0000256" key="9">
    <source>
        <dbReference type="SAM" id="MobiDB-lite"/>
    </source>
</evidence>
<keyword evidence="5" id="KW-0805">Transcription regulation</keyword>
<proteinExistence type="predicted"/>
<feature type="domain" description="C2H2-type" evidence="10">
    <location>
        <begin position="302"/>
        <end position="331"/>
    </location>
</feature>
<feature type="domain" description="C2H2-type" evidence="10">
    <location>
        <begin position="144"/>
        <end position="173"/>
    </location>
</feature>
<evidence type="ECO:0000256" key="6">
    <source>
        <dbReference type="ARBA" id="ARBA00023163"/>
    </source>
</evidence>
<dbReference type="Proteomes" id="UP000324629">
    <property type="component" value="Unassembled WGS sequence"/>
</dbReference>
<dbReference type="SUPFAM" id="SSF57667">
    <property type="entry name" value="beta-beta-alpha zinc fingers"/>
    <property type="match status" value="3"/>
</dbReference>
<reference evidence="11 12" key="1">
    <citation type="journal article" date="2019" name="Gigascience">
        <title>Whole-genome sequence of the oriental lung fluke Paragonimus westermani.</title>
        <authorList>
            <person name="Oey H."/>
            <person name="Zakrzewski M."/>
            <person name="Narain K."/>
            <person name="Devi K.R."/>
            <person name="Agatsuma T."/>
            <person name="Nawaratna S."/>
            <person name="Gobert G.N."/>
            <person name="Jones M.K."/>
            <person name="Ragan M.A."/>
            <person name="McManus D.P."/>
            <person name="Krause L."/>
        </authorList>
    </citation>
    <scope>NUCLEOTIDE SEQUENCE [LARGE SCALE GENOMIC DNA]</scope>
    <source>
        <strain evidence="11 12">IND2009</strain>
    </source>
</reference>
<dbReference type="InterPro" id="IPR051061">
    <property type="entry name" value="Zinc_finger_trans_reg"/>
</dbReference>
<evidence type="ECO:0000256" key="4">
    <source>
        <dbReference type="ARBA" id="ARBA00022833"/>
    </source>
</evidence>
<comment type="subcellular location">
    <subcellularLocation>
        <location evidence="1">Nucleus</location>
    </subcellularLocation>
</comment>
<keyword evidence="12" id="KW-1185">Reference proteome</keyword>
<feature type="domain" description="C2H2-type" evidence="10">
    <location>
        <begin position="207"/>
        <end position="236"/>
    </location>
</feature>
<gene>
    <name evidence="11" type="ORF">DEA37_0010349</name>
</gene>
<dbReference type="AlphaFoldDB" id="A0A5J4N6H5"/>
<evidence type="ECO:0000313" key="11">
    <source>
        <dbReference type="EMBL" id="KAA3671141.1"/>
    </source>
</evidence>
<evidence type="ECO:0000256" key="8">
    <source>
        <dbReference type="PROSITE-ProRule" id="PRU00042"/>
    </source>
</evidence>
<dbReference type="Gene3D" id="3.30.160.60">
    <property type="entry name" value="Classic Zinc Finger"/>
    <property type="match status" value="5"/>
</dbReference>
<evidence type="ECO:0000256" key="3">
    <source>
        <dbReference type="ARBA" id="ARBA00022771"/>
    </source>
</evidence>
<dbReference type="InterPro" id="IPR013087">
    <property type="entry name" value="Znf_C2H2_type"/>
</dbReference>